<feature type="signal peptide" evidence="2">
    <location>
        <begin position="1"/>
        <end position="16"/>
    </location>
</feature>
<dbReference type="EMBL" id="JAFCJH010000009">
    <property type="protein sequence ID" value="MBR0795935.1"/>
    <property type="molecule type" value="Genomic_DNA"/>
</dbReference>
<keyword evidence="2" id="KW-0732">Signal</keyword>
<keyword evidence="4" id="KW-1185">Reference proteome</keyword>
<accession>A0ABS5FGM1</accession>
<evidence type="ECO:0000256" key="2">
    <source>
        <dbReference type="SAM" id="SignalP"/>
    </source>
</evidence>
<proteinExistence type="predicted"/>
<feature type="region of interest" description="Disordered" evidence="1">
    <location>
        <begin position="16"/>
        <end position="75"/>
    </location>
</feature>
<sequence length="75" mass="7989">MGACFAALCLIASASAQNGQSAPSTNASVRQGTLTGKERLGRKWTDEQRIDNCKVPPDKRGSRPRPSDCQRAPSS</sequence>
<feature type="chain" id="PRO_5047053773" evidence="2">
    <location>
        <begin position="17"/>
        <end position="75"/>
    </location>
</feature>
<protein>
    <submittedName>
        <fullName evidence="3">Uncharacterized protein</fullName>
    </submittedName>
</protein>
<reference evidence="4" key="1">
    <citation type="journal article" date="2021" name="ISME J.">
        <title>Evolutionary origin and ecological implication of a unique nif island in free-living Bradyrhizobium lineages.</title>
        <authorList>
            <person name="Tao J."/>
        </authorList>
    </citation>
    <scope>NUCLEOTIDE SEQUENCE [LARGE SCALE GENOMIC DNA]</scope>
    <source>
        <strain evidence="4">SZCCT0434</strain>
    </source>
</reference>
<evidence type="ECO:0000256" key="1">
    <source>
        <dbReference type="SAM" id="MobiDB-lite"/>
    </source>
</evidence>
<feature type="compositionally biased region" description="Polar residues" evidence="1">
    <location>
        <begin position="16"/>
        <end position="34"/>
    </location>
</feature>
<gene>
    <name evidence="3" type="ORF">JQ615_11080</name>
</gene>
<evidence type="ECO:0000313" key="3">
    <source>
        <dbReference type="EMBL" id="MBR0795935.1"/>
    </source>
</evidence>
<dbReference type="Proteomes" id="UP001315278">
    <property type="component" value="Unassembled WGS sequence"/>
</dbReference>
<feature type="compositionally biased region" description="Basic and acidic residues" evidence="1">
    <location>
        <begin position="36"/>
        <end position="68"/>
    </location>
</feature>
<comment type="caution">
    <text evidence="3">The sequence shown here is derived from an EMBL/GenBank/DDBJ whole genome shotgun (WGS) entry which is preliminary data.</text>
</comment>
<name>A0ABS5FGM1_9BRAD</name>
<organism evidence="3 4">
    <name type="scientific">Bradyrhizobium jicamae</name>
    <dbReference type="NCBI Taxonomy" id="280332"/>
    <lineage>
        <taxon>Bacteria</taxon>
        <taxon>Pseudomonadati</taxon>
        <taxon>Pseudomonadota</taxon>
        <taxon>Alphaproteobacteria</taxon>
        <taxon>Hyphomicrobiales</taxon>
        <taxon>Nitrobacteraceae</taxon>
        <taxon>Bradyrhizobium</taxon>
    </lineage>
</organism>
<evidence type="ECO:0000313" key="4">
    <source>
        <dbReference type="Proteomes" id="UP001315278"/>
    </source>
</evidence>